<gene>
    <name evidence="3" type="ORF">CK620_07980</name>
</gene>
<dbReference type="AlphaFoldDB" id="A0A2A2AAJ7"/>
<feature type="compositionally biased region" description="Polar residues" evidence="1">
    <location>
        <begin position="151"/>
        <end position="163"/>
    </location>
</feature>
<sequence>MPWLQALLLALSPLLPLPAQAQSHLSGTANPWVAEVELGVGLQLSASAPSVRQPNGEYRETHIDLRVNALGGPIDIARSWSQGRWWLNPALAPLNFELDPLDGGARVIERAGLIYERSGSSELFNYSSPKPTQLPPVFIRKICSKPHSSQRKAGNPTTGQPGKQATAHHWARCANPIESSAEIRRPDTQNMPQCVQACGGFT</sequence>
<reference evidence="3 4" key="1">
    <citation type="submission" date="2017-08" db="EMBL/GenBank/DDBJ databases">
        <title>WGS of Clinical strains of the CDC Group NO-1 linked to zoonotic infections in humans.</title>
        <authorList>
            <person name="Bernier A.-M."/>
            <person name="Bernard K."/>
        </authorList>
    </citation>
    <scope>NUCLEOTIDE SEQUENCE [LARGE SCALE GENOMIC DNA]</scope>
    <source>
        <strain evidence="3 4">NML03-0146</strain>
    </source>
</reference>
<proteinExistence type="predicted"/>
<accession>A0A2A2AAJ7</accession>
<name>A0A2A2AAJ7_9BURK</name>
<evidence type="ECO:0000256" key="2">
    <source>
        <dbReference type="SAM" id="SignalP"/>
    </source>
</evidence>
<protein>
    <submittedName>
        <fullName evidence="3">Uncharacterized protein</fullName>
    </submittedName>
</protein>
<organism evidence="3 4">
    <name type="scientific">Vandammella animalimorsus</name>
    <dbReference type="NCBI Taxonomy" id="2029117"/>
    <lineage>
        <taxon>Bacteria</taxon>
        <taxon>Pseudomonadati</taxon>
        <taxon>Pseudomonadota</taxon>
        <taxon>Betaproteobacteria</taxon>
        <taxon>Burkholderiales</taxon>
        <taxon>Comamonadaceae</taxon>
        <taxon>Vandammella</taxon>
    </lineage>
</organism>
<dbReference type="EMBL" id="NSJF01000003">
    <property type="protein sequence ID" value="PAT34797.1"/>
    <property type="molecule type" value="Genomic_DNA"/>
</dbReference>
<evidence type="ECO:0000256" key="1">
    <source>
        <dbReference type="SAM" id="MobiDB-lite"/>
    </source>
</evidence>
<feature type="region of interest" description="Disordered" evidence="1">
    <location>
        <begin position="146"/>
        <end position="168"/>
    </location>
</feature>
<dbReference type="RefSeq" id="WP_095549844.1">
    <property type="nucleotide sequence ID" value="NZ_NSJF01000003.1"/>
</dbReference>
<evidence type="ECO:0000313" key="4">
    <source>
        <dbReference type="Proteomes" id="UP000217999"/>
    </source>
</evidence>
<feature type="chain" id="PRO_5013172183" evidence="2">
    <location>
        <begin position="22"/>
        <end position="202"/>
    </location>
</feature>
<keyword evidence="2" id="KW-0732">Signal</keyword>
<evidence type="ECO:0000313" key="3">
    <source>
        <dbReference type="EMBL" id="PAT34797.1"/>
    </source>
</evidence>
<dbReference type="Proteomes" id="UP000217999">
    <property type="component" value="Unassembled WGS sequence"/>
</dbReference>
<feature type="signal peptide" evidence="2">
    <location>
        <begin position="1"/>
        <end position="21"/>
    </location>
</feature>
<comment type="caution">
    <text evidence="3">The sequence shown here is derived from an EMBL/GenBank/DDBJ whole genome shotgun (WGS) entry which is preliminary data.</text>
</comment>